<keyword evidence="2" id="KW-1185">Reference proteome</keyword>
<dbReference type="KEGG" id="cthd:CDO33_17340"/>
<accession>A0A2K2EXK0</accession>
<comment type="caution">
    <text evidence="1">The sequence shown here is derived from an EMBL/GenBank/DDBJ whole genome shotgun (WGS) entry which is preliminary data.</text>
</comment>
<reference evidence="1 2" key="1">
    <citation type="submission" date="2017-06" db="EMBL/GenBank/DDBJ databases">
        <title>Investigating the central metabolism of Clostridium thermosuccinogenes.</title>
        <authorList>
            <person name="Koendjbiharie J.G."/>
            <person name="van Kranenburg R."/>
        </authorList>
    </citation>
    <scope>NUCLEOTIDE SEQUENCE [LARGE SCALE GENOMIC DNA]</scope>
    <source>
        <strain evidence="1 2">DSM 5806</strain>
    </source>
</reference>
<name>A0A2K2EXK0_9CLOT</name>
<gene>
    <name evidence="1" type="ORF">CDQ84_15570</name>
</gene>
<evidence type="ECO:0000313" key="1">
    <source>
        <dbReference type="EMBL" id="PNT96305.1"/>
    </source>
</evidence>
<protein>
    <submittedName>
        <fullName evidence="1">Uncharacterized protein</fullName>
    </submittedName>
</protein>
<organism evidence="1 2">
    <name type="scientific">Clostridium thermosuccinogenes</name>
    <dbReference type="NCBI Taxonomy" id="84032"/>
    <lineage>
        <taxon>Bacteria</taxon>
        <taxon>Bacillati</taxon>
        <taxon>Bacillota</taxon>
        <taxon>Clostridia</taxon>
        <taxon>Eubacteriales</taxon>
        <taxon>Clostridiaceae</taxon>
        <taxon>Clostridium</taxon>
    </lineage>
</organism>
<evidence type="ECO:0000313" key="2">
    <source>
        <dbReference type="Proteomes" id="UP000236151"/>
    </source>
</evidence>
<dbReference type="OrthoDB" id="1739528at2"/>
<dbReference type="AlphaFoldDB" id="A0A2K2EXK0"/>
<dbReference type="Proteomes" id="UP000236151">
    <property type="component" value="Unassembled WGS sequence"/>
</dbReference>
<dbReference type="EMBL" id="NIOJ01000051">
    <property type="protein sequence ID" value="PNT96305.1"/>
    <property type="molecule type" value="Genomic_DNA"/>
</dbReference>
<proteinExistence type="predicted"/>
<sequence>MREEKILKHERSCKNCIKGTLISVNGDILCSIKGAVSPDYVCSKHRFMPIVQLSGEGRNKCADCEFFILMSENKEEHKYIGLCQLFTVRQFNGLEKNACSKFSKRNEREVS</sequence>